<feature type="transmembrane region" description="Helical" evidence="12">
    <location>
        <begin position="395"/>
        <end position="416"/>
    </location>
</feature>
<dbReference type="Pfam" id="PF00358">
    <property type="entry name" value="PTS_EIIA_1"/>
    <property type="match status" value="1"/>
</dbReference>
<evidence type="ECO:0000256" key="11">
    <source>
        <dbReference type="PROSITE-ProRule" id="PRU00421"/>
    </source>
</evidence>
<dbReference type="GO" id="GO:0015771">
    <property type="term" value="P:trehalose transport"/>
    <property type="evidence" value="ECO:0007669"/>
    <property type="project" value="TreeGrafter"/>
</dbReference>
<dbReference type="Pfam" id="PF00367">
    <property type="entry name" value="PTS_EIIB"/>
    <property type="match status" value="1"/>
</dbReference>
<evidence type="ECO:0000259" key="15">
    <source>
        <dbReference type="PROSITE" id="PS51103"/>
    </source>
</evidence>
<sequence length="647" mass="68438">MDYRKTAQDILDHVGGSKNIASAAHCATRLRLVIADNKKVSKEALENVDGVKGVFEASGQLQIILGTGTVNKVFAEFIDIAGITASSKAEAKEAAAEKQNWFMRAIKLLGDIFVPIIPAIVASGFLMGIMNSLDFMNSNGFLHINTHSSIYVFANLFSNIAYTFLQILIAFSAAKAFGANQYLGAVIGMIMIHPSLQNAYTVATEGVQQTQSVFFGLFKIDMVGYQGHVIPVIIAVWILAVIEKKLHKIVPEVLDLFVTPLVSVFVTGYLTLSIVGPIFVWAENAILGAIQWMLTLPLGIGSLIMGGLYAPTVVTGIHQMYTAIDIGQLAKYGVTYWLPLASAANVAQGAAALAVGIKSKDKKIKSLALPSSLSAFMGITEPAIFGVNLRFFKPFIAGCIGGGCGALYASLVHLGAKGTGVTGIFGILLCLNQPLQYLIEMVIAVGVAFVISFLIYKDAEPKAATADAAETAAVENMETTDAVATDDTAADTTAATTEETLTSPVNGTQIPLAEVADETFASEMLGATVAVEPADGKIVAPCDGEVSNIFEIGHAVCITTEAGGELLIHIGIDTVKMDGKGFTKKVSDGDKVHAGDILVETDLEEIKNAGYQTTTMMILTNTDEFGNVTKAEPAEVKTTSKVMTLTK</sequence>
<dbReference type="RefSeq" id="WP_130096451.1">
    <property type="nucleotide sequence ID" value="NZ_RCYC01000004.1"/>
</dbReference>
<keyword evidence="7 12" id="KW-0812">Transmembrane</keyword>
<evidence type="ECO:0000256" key="9">
    <source>
        <dbReference type="ARBA" id="ARBA00022989"/>
    </source>
</evidence>
<dbReference type="AlphaFoldDB" id="A0A6L8RYA7"/>
<dbReference type="InterPro" id="IPR050558">
    <property type="entry name" value="PTS_Sugar-Specific_Components"/>
</dbReference>
<accession>A0A6L8RYA7</accession>
<evidence type="ECO:0000256" key="4">
    <source>
        <dbReference type="ARBA" id="ARBA00022597"/>
    </source>
</evidence>
<evidence type="ECO:0000313" key="17">
    <source>
        <dbReference type="Proteomes" id="UP000472916"/>
    </source>
</evidence>
<keyword evidence="2" id="KW-0813">Transport</keyword>
<feature type="transmembrane region" description="Helical" evidence="12">
    <location>
        <begin position="286"/>
        <end position="310"/>
    </location>
</feature>
<proteinExistence type="predicted"/>
<dbReference type="GO" id="GO:0008982">
    <property type="term" value="F:protein-N(PI)-phosphohistidine-sugar phosphotransferase activity"/>
    <property type="evidence" value="ECO:0007669"/>
    <property type="project" value="InterPro"/>
</dbReference>
<dbReference type="PROSITE" id="PS51098">
    <property type="entry name" value="PTS_EIIB_TYPE_1"/>
    <property type="match status" value="1"/>
</dbReference>
<feature type="transmembrane region" description="Helical" evidence="12">
    <location>
        <begin position="254"/>
        <end position="280"/>
    </location>
</feature>
<name>A0A6L8RYA7_9FIRM</name>
<dbReference type="PANTHER" id="PTHR30175:SF7">
    <property type="entry name" value="NEGATIVE REGULATOR OF SACY ACTIVITY"/>
    <property type="match status" value="1"/>
</dbReference>
<dbReference type="FunFam" id="2.70.70.10:FF:000001">
    <property type="entry name" value="PTS system glucose-specific IIA component"/>
    <property type="match status" value="1"/>
</dbReference>
<dbReference type="NCBIfam" id="TIGR00830">
    <property type="entry name" value="PTBA"/>
    <property type="match status" value="1"/>
</dbReference>
<evidence type="ECO:0000256" key="12">
    <source>
        <dbReference type="SAM" id="Phobius"/>
    </source>
</evidence>
<feature type="domain" description="PTS EIIC type-1" evidence="15">
    <location>
        <begin position="107"/>
        <end position="471"/>
    </location>
</feature>
<organism evidence="16 17">
    <name type="scientific">Dorea longicatena</name>
    <dbReference type="NCBI Taxonomy" id="88431"/>
    <lineage>
        <taxon>Bacteria</taxon>
        <taxon>Bacillati</taxon>
        <taxon>Bacillota</taxon>
        <taxon>Clostridia</taxon>
        <taxon>Lachnospirales</taxon>
        <taxon>Lachnospiraceae</taxon>
        <taxon>Dorea</taxon>
    </lineage>
</organism>
<feature type="transmembrane region" description="Helical" evidence="12">
    <location>
        <begin position="437"/>
        <end position="456"/>
    </location>
</feature>
<feature type="active site" description="Phosphocysteine intermediate; for EIIB activity" evidence="11">
    <location>
        <position position="26"/>
    </location>
</feature>
<evidence type="ECO:0000256" key="7">
    <source>
        <dbReference type="ARBA" id="ARBA00022692"/>
    </source>
</evidence>
<dbReference type="GO" id="GO:0090589">
    <property type="term" value="F:protein-phosphocysteine-trehalose phosphotransferase system transporter activity"/>
    <property type="evidence" value="ECO:0007669"/>
    <property type="project" value="TreeGrafter"/>
</dbReference>
<feature type="transmembrane region" description="Helical" evidence="12">
    <location>
        <begin position="108"/>
        <end position="130"/>
    </location>
</feature>
<dbReference type="GO" id="GO:0005886">
    <property type="term" value="C:plasma membrane"/>
    <property type="evidence" value="ECO:0007669"/>
    <property type="project" value="UniProtKB-SubCell"/>
</dbReference>
<keyword evidence="6" id="KW-0598">Phosphotransferase system</keyword>
<feature type="domain" description="PTS EIIA type-1" evidence="13">
    <location>
        <begin position="517"/>
        <end position="621"/>
    </location>
</feature>
<evidence type="ECO:0000259" key="13">
    <source>
        <dbReference type="PROSITE" id="PS51093"/>
    </source>
</evidence>
<dbReference type="FunFam" id="3.30.1360.60:FF:000001">
    <property type="entry name" value="PTS system glucose-specific IIBC component PtsG"/>
    <property type="match status" value="1"/>
</dbReference>
<dbReference type="Proteomes" id="UP000472916">
    <property type="component" value="Unassembled WGS sequence"/>
</dbReference>
<dbReference type="GO" id="GO:0009401">
    <property type="term" value="P:phosphoenolpyruvate-dependent sugar phosphotransferase system"/>
    <property type="evidence" value="ECO:0007669"/>
    <property type="project" value="UniProtKB-KW"/>
</dbReference>
<reference evidence="16 17" key="1">
    <citation type="journal article" date="2019" name="Nat. Med.">
        <title>A library of human gut bacterial isolates paired with longitudinal multiomics data enables mechanistic microbiome research.</title>
        <authorList>
            <person name="Poyet M."/>
            <person name="Groussin M."/>
            <person name="Gibbons S.M."/>
            <person name="Avila-Pacheco J."/>
            <person name="Jiang X."/>
            <person name="Kearney S.M."/>
            <person name="Perrotta A.R."/>
            <person name="Berdy B."/>
            <person name="Zhao S."/>
            <person name="Lieberman T.D."/>
            <person name="Swanson P.K."/>
            <person name="Smith M."/>
            <person name="Roesemann S."/>
            <person name="Alexander J.E."/>
            <person name="Rich S.A."/>
            <person name="Livny J."/>
            <person name="Vlamakis H."/>
            <person name="Clish C."/>
            <person name="Bullock K."/>
            <person name="Deik A."/>
            <person name="Scott J."/>
            <person name="Pierce K.A."/>
            <person name="Xavier R.J."/>
            <person name="Alm E.J."/>
        </authorList>
    </citation>
    <scope>NUCLEOTIDE SEQUENCE [LARGE SCALE GENOMIC DNA]</scope>
    <source>
        <strain evidence="16 17">BIOML-A6</strain>
    </source>
</reference>
<dbReference type="CDD" id="cd00212">
    <property type="entry name" value="PTS_IIB_glc"/>
    <property type="match status" value="1"/>
</dbReference>
<feature type="transmembrane region" description="Helical" evidence="12">
    <location>
        <begin position="150"/>
        <end position="171"/>
    </location>
</feature>
<evidence type="ECO:0000256" key="5">
    <source>
        <dbReference type="ARBA" id="ARBA00022679"/>
    </source>
</evidence>
<dbReference type="GO" id="GO:0016301">
    <property type="term" value="F:kinase activity"/>
    <property type="evidence" value="ECO:0007669"/>
    <property type="project" value="UniProtKB-KW"/>
</dbReference>
<keyword evidence="4" id="KW-0762">Sugar transport</keyword>
<dbReference type="Pfam" id="PF02378">
    <property type="entry name" value="PTS_EIIC"/>
    <property type="match status" value="1"/>
</dbReference>
<evidence type="ECO:0000256" key="10">
    <source>
        <dbReference type="ARBA" id="ARBA00023136"/>
    </source>
</evidence>
<dbReference type="PANTHER" id="PTHR30175">
    <property type="entry name" value="PHOSPHOTRANSFERASE SYSTEM TRANSPORT PROTEIN"/>
    <property type="match status" value="1"/>
</dbReference>
<dbReference type="SUPFAM" id="SSF51261">
    <property type="entry name" value="Duplicated hybrid motif"/>
    <property type="match status" value="1"/>
</dbReference>
<dbReference type="PROSITE" id="PS01035">
    <property type="entry name" value="PTS_EIIB_TYPE_1_CYS"/>
    <property type="match status" value="1"/>
</dbReference>
<dbReference type="InterPro" id="IPR013013">
    <property type="entry name" value="PTS_EIIC_1"/>
</dbReference>
<comment type="subcellular location">
    <subcellularLocation>
        <location evidence="1">Cell membrane</location>
        <topology evidence="1">Multi-pass membrane protein</topology>
    </subcellularLocation>
</comment>
<dbReference type="InterPro" id="IPR001127">
    <property type="entry name" value="PTS_EIIA_1_perm"/>
</dbReference>
<evidence type="ECO:0000256" key="1">
    <source>
        <dbReference type="ARBA" id="ARBA00004651"/>
    </source>
</evidence>
<dbReference type="Gene3D" id="2.70.70.10">
    <property type="entry name" value="Glucose Permease (Domain IIA)"/>
    <property type="match status" value="1"/>
</dbReference>
<keyword evidence="3" id="KW-1003">Cell membrane</keyword>
<dbReference type="SUPFAM" id="SSF55604">
    <property type="entry name" value="Glucose permease domain IIB"/>
    <property type="match status" value="1"/>
</dbReference>
<evidence type="ECO:0000259" key="14">
    <source>
        <dbReference type="PROSITE" id="PS51098"/>
    </source>
</evidence>
<evidence type="ECO:0000256" key="3">
    <source>
        <dbReference type="ARBA" id="ARBA00022475"/>
    </source>
</evidence>
<dbReference type="InterPro" id="IPR003352">
    <property type="entry name" value="PTS_EIIC"/>
</dbReference>
<dbReference type="PROSITE" id="PS00371">
    <property type="entry name" value="PTS_EIIA_TYPE_1_HIS"/>
    <property type="match status" value="1"/>
</dbReference>
<dbReference type="InterPro" id="IPR018113">
    <property type="entry name" value="PTrfase_EIIB_Cys"/>
</dbReference>
<protein>
    <submittedName>
        <fullName evidence="16">PTS transporter subunit EIIC</fullName>
    </submittedName>
</protein>
<dbReference type="EMBL" id="WWSC01000005">
    <property type="protein sequence ID" value="MZK41291.1"/>
    <property type="molecule type" value="Genomic_DNA"/>
</dbReference>
<evidence type="ECO:0000256" key="8">
    <source>
        <dbReference type="ARBA" id="ARBA00022777"/>
    </source>
</evidence>
<dbReference type="Gene3D" id="3.30.1360.60">
    <property type="entry name" value="Glucose permease domain IIB"/>
    <property type="match status" value="1"/>
</dbReference>
<feature type="domain" description="PTS EIIB type-1" evidence="14">
    <location>
        <begin position="4"/>
        <end position="87"/>
    </location>
</feature>
<dbReference type="PROSITE" id="PS51093">
    <property type="entry name" value="PTS_EIIA_TYPE_1"/>
    <property type="match status" value="1"/>
</dbReference>
<keyword evidence="5" id="KW-0808">Transferase</keyword>
<keyword evidence="9 12" id="KW-1133">Transmembrane helix</keyword>
<dbReference type="NCBIfam" id="TIGR00826">
    <property type="entry name" value="EIIB_glc"/>
    <property type="match status" value="1"/>
</dbReference>
<dbReference type="PROSITE" id="PS51103">
    <property type="entry name" value="PTS_EIIC_TYPE_1"/>
    <property type="match status" value="1"/>
</dbReference>
<gene>
    <name evidence="16" type="ORF">GT528_06110</name>
</gene>
<feature type="transmembrane region" description="Helical" evidence="12">
    <location>
        <begin position="223"/>
        <end position="242"/>
    </location>
</feature>
<keyword evidence="10 12" id="KW-0472">Membrane</keyword>
<evidence type="ECO:0000256" key="6">
    <source>
        <dbReference type="ARBA" id="ARBA00022683"/>
    </source>
</evidence>
<evidence type="ECO:0000256" key="2">
    <source>
        <dbReference type="ARBA" id="ARBA00022448"/>
    </source>
</evidence>
<keyword evidence="8" id="KW-0418">Kinase</keyword>
<dbReference type="InterPro" id="IPR001996">
    <property type="entry name" value="PTS_IIB_1"/>
</dbReference>
<evidence type="ECO:0000313" key="16">
    <source>
        <dbReference type="EMBL" id="MZK41291.1"/>
    </source>
</evidence>
<dbReference type="InterPro" id="IPR036878">
    <property type="entry name" value="Glu_permease_IIB"/>
</dbReference>
<comment type="caution">
    <text evidence="16">The sequence shown here is derived from an EMBL/GenBank/DDBJ whole genome shotgun (WGS) entry which is preliminary data.</text>
</comment>
<dbReference type="InterPro" id="IPR011055">
    <property type="entry name" value="Dup_hybrid_motif"/>
</dbReference>